<feature type="coiled-coil region" evidence="1">
    <location>
        <begin position="188"/>
        <end position="293"/>
    </location>
</feature>
<dbReference type="STRING" id="418985.A0A1V9XQ18"/>
<dbReference type="OrthoDB" id="2914378at2759"/>
<feature type="compositionally biased region" description="Acidic residues" evidence="2">
    <location>
        <begin position="598"/>
        <end position="610"/>
    </location>
</feature>
<gene>
    <name evidence="3" type="ORF">BIW11_00747</name>
</gene>
<feature type="non-terminal residue" evidence="3">
    <location>
        <position position="1"/>
    </location>
</feature>
<keyword evidence="4" id="KW-1185">Reference proteome</keyword>
<dbReference type="AlphaFoldDB" id="A0A1V9XQ18"/>
<organism evidence="3 4">
    <name type="scientific">Tropilaelaps mercedesae</name>
    <dbReference type="NCBI Taxonomy" id="418985"/>
    <lineage>
        <taxon>Eukaryota</taxon>
        <taxon>Metazoa</taxon>
        <taxon>Ecdysozoa</taxon>
        <taxon>Arthropoda</taxon>
        <taxon>Chelicerata</taxon>
        <taxon>Arachnida</taxon>
        <taxon>Acari</taxon>
        <taxon>Parasitiformes</taxon>
        <taxon>Mesostigmata</taxon>
        <taxon>Gamasina</taxon>
        <taxon>Dermanyssoidea</taxon>
        <taxon>Laelapidae</taxon>
        <taxon>Tropilaelaps</taxon>
    </lineage>
</organism>
<sequence>CCTGQLLRSPTPRPLSVLDVVDPRETELKDTFTDTASSSGVSCSLSTHSLATTIARSRSASPESLISLSAAPSRHGSKKMERYELGRSQNQMEQQKCEALERKQSRLETDLRDAQYSLSRERAQTLQLQEELRQARQERNDAQQRLEEAISDAIHKEKLALRLQKELSESGAHEDTAEIEVGILKRQHIQLEEVVSSQKEDLEDLQSQLRLLREQNKQLENQIKKQAERSSEDIKHKDRELDQVKTAAHNEVARYQKLLKECQEQRRELLRKNSELQENRQELVEKVQEVGDQAATEKRLKRCLYRTLVLLRDARVTIEHMRATQPTRTQISKLRQKAEEADQLKEIAERAKESAVAQGEQLEQALEQVVQTRHFLQTRVDKLSHDNKQLQSQVDDLVIENAELDERYKKQVSINSCEQESREEAANKIVKLEAQVETLESRIQQLRFERQLEEDSRVNIVLNSFETRTNQLELKLETEKLDKHKLQMQFNRMSDKFENCQRELDAAQKREASLQITTTNQQRCLLDMRRELAEARDRNCQMRMERQTLDSQLEELIEEVRHLQTCLRVANQRIRDLEIALETTDPIQIENIMESIIEDSNSDDYEDADGGEAQVPP</sequence>
<evidence type="ECO:0000313" key="4">
    <source>
        <dbReference type="Proteomes" id="UP000192247"/>
    </source>
</evidence>
<dbReference type="InParanoid" id="A0A1V9XQ18"/>
<dbReference type="Proteomes" id="UP000192247">
    <property type="component" value="Unassembled WGS sequence"/>
</dbReference>
<dbReference type="EMBL" id="MNPL01006149">
    <property type="protein sequence ID" value="OQR75585.1"/>
    <property type="molecule type" value="Genomic_DNA"/>
</dbReference>
<feature type="region of interest" description="Disordered" evidence="2">
    <location>
        <begin position="598"/>
        <end position="617"/>
    </location>
</feature>
<feature type="coiled-coil region" evidence="1">
    <location>
        <begin position="90"/>
        <end position="152"/>
    </location>
</feature>
<evidence type="ECO:0000256" key="2">
    <source>
        <dbReference type="SAM" id="MobiDB-lite"/>
    </source>
</evidence>
<feature type="coiled-coil region" evidence="1">
    <location>
        <begin position="490"/>
        <end position="517"/>
    </location>
</feature>
<keyword evidence="1" id="KW-0175">Coiled coil</keyword>
<evidence type="ECO:0000313" key="3">
    <source>
        <dbReference type="EMBL" id="OQR75585.1"/>
    </source>
</evidence>
<name>A0A1V9XQ18_9ACAR</name>
<comment type="caution">
    <text evidence="3">The sequence shown here is derived from an EMBL/GenBank/DDBJ whole genome shotgun (WGS) entry which is preliminary data.</text>
</comment>
<proteinExistence type="predicted"/>
<reference evidence="3 4" key="1">
    <citation type="journal article" date="2017" name="Gigascience">
        <title>Draft genome of the honey bee ectoparasitic mite, Tropilaelaps mercedesae, is shaped by the parasitic life history.</title>
        <authorList>
            <person name="Dong X."/>
            <person name="Armstrong S.D."/>
            <person name="Xia D."/>
            <person name="Makepeace B.L."/>
            <person name="Darby A.C."/>
            <person name="Kadowaki T."/>
        </authorList>
    </citation>
    <scope>NUCLEOTIDE SEQUENCE [LARGE SCALE GENOMIC DNA]</scope>
    <source>
        <strain evidence="3">Wuxi-XJTLU</strain>
    </source>
</reference>
<accession>A0A1V9XQ18</accession>
<feature type="coiled-coil region" evidence="1">
    <location>
        <begin position="331"/>
        <end position="456"/>
    </location>
</feature>
<protein>
    <submittedName>
        <fullName evidence="3">Uncharacterized protein</fullName>
    </submittedName>
</protein>
<evidence type="ECO:0000256" key="1">
    <source>
        <dbReference type="SAM" id="Coils"/>
    </source>
</evidence>